<dbReference type="Proteomes" id="UP000177614">
    <property type="component" value="Unassembled WGS sequence"/>
</dbReference>
<keyword evidence="7 9" id="KW-0479">Metal-binding</keyword>
<feature type="transmembrane region" description="Helical" evidence="7">
    <location>
        <begin position="218"/>
        <end position="237"/>
    </location>
</feature>
<keyword evidence="5 7" id="KW-1133">Transmembrane helix</keyword>
<dbReference type="GO" id="GO:0005886">
    <property type="term" value="C:plasma membrane"/>
    <property type="evidence" value="ECO:0007669"/>
    <property type="project" value="UniProtKB-SubCell"/>
</dbReference>
<evidence type="ECO:0000256" key="3">
    <source>
        <dbReference type="ARBA" id="ARBA00022679"/>
    </source>
</evidence>
<keyword evidence="3 7" id="KW-0808">Transferase</keyword>
<dbReference type="Pfam" id="PF00953">
    <property type="entry name" value="Glycos_transf_4"/>
    <property type="match status" value="1"/>
</dbReference>
<feature type="transmembrane region" description="Helical" evidence="7">
    <location>
        <begin position="6"/>
        <end position="32"/>
    </location>
</feature>
<evidence type="ECO:0000256" key="4">
    <source>
        <dbReference type="ARBA" id="ARBA00022692"/>
    </source>
</evidence>
<dbReference type="EC" id="2.7.8.13" evidence="7 8"/>
<evidence type="ECO:0000313" key="10">
    <source>
        <dbReference type="EMBL" id="OGC82064.1"/>
    </source>
</evidence>
<feature type="transmembrane region" description="Helical" evidence="7">
    <location>
        <begin position="193"/>
        <end position="212"/>
    </location>
</feature>
<organism evidence="10 11">
    <name type="scientific">Candidatus Abawacabacteria bacterium RBG_16_42_10</name>
    <dbReference type="NCBI Taxonomy" id="1817814"/>
    <lineage>
        <taxon>Bacteria</taxon>
        <taxon>Candidatus Abawacaibacteriota</taxon>
    </lineage>
</organism>
<comment type="similarity">
    <text evidence="2 7">Belongs to the glycosyltransferase 4 family. MraY subfamily.</text>
</comment>
<accession>A0A1F4XKE1</accession>
<keyword evidence="7" id="KW-0132">Cell division</keyword>
<evidence type="ECO:0000256" key="5">
    <source>
        <dbReference type="ARBA" id="ARBA00022989"/>
    </source>
</evidence>
<dbReference type="HAMAP" id="MF_00038">
    <property type="entry name" value="MraY"/>
    <property type="match status" value="1"/>
</dbReference>
<comment type="caution">
    <text evidence="10">The sequence shown here is derived from an EMBL/GenBank/DDBJ whole genome shotgun (WGS) entry which is preliminary data.</text>
</comment>
<feature type="binding site" evidence="9">
    <location>
        <position position="186"/>
    </location>
    <ligand>
        <name>Mg(2+)</name>
        <dbReference type="ChEBI" id="CHEBI:18420"/>
    </ligand>
</feature>
<feature type="transmembrane region" description="Helical" evidence="7">
    <location>
        <begin position="70"/>
        <end position="90"/>
    </location>
</feature>
<gene>
    <name evidence="7" type="primary">mraY</name>
    <name evidence="10" type="ORF">A2V81_02835</name>
</gene>
<evidence type="ECO:0000256" key="6">
    <source>
        <dbReference type="ARBA" id="ARBA00023136"/>
    </source>
</evidence>
<keyword evidence="6 7" id="KW-0472">Membrane</keyword>
<dbReference type="PROSITE" id="PS01348">
    <property type="entry name" value="MRAY_2"/>
    <property type="match status" value="1"/>
</dbReference>
<dbReference type="CDD" id="cd06852">
    <property type="entry name" value="GT_MraY"/>
    <property type="match status" value="1"/>
</dbReference>
<feature type="transmembrane region" description="Helical" evidence="7">
    <location>
        <begin position="160"/>
        <end position="181"/>
    </location>
</feature>
<dbReference type="GO" id="GO:0008360">
    <property type="term" value="P:regulation of cell shape"/>
    <property type="evidence" value="ECO:0007669"/>
    <property type="project" value="UniProtKB-KW"/>
</dbReference>
<sequence length="341" mass="37296">MNSVSTIIYILGYSTVSFILTMLVTPAFIGFLEKNRFGKQIREETVDGRKSIIFRGLHAKKAGTPTMGGVLVWGITAIIVLLSSLTPFSVLDRGETYLPLFTLVVTGILGALDDYYNIRGIGTKKGIGARPKLFWLTLFALLGAWWFYSRLGYNEIHIPALGDFFIGLWYIPLFAFVIIATSNSVNITDGLDGLAAGLLIVAFGAFGIFAFVNGLFVLTAFCGILMGSLTAFLWYNIPPARFFMGDTGALSFGATLGVIAMLTNAVFLLPIIGFVFVIETLSSLIQISSKKFLGRKIFSITPLHHLFEHWGWAEYTVTMRFWIIGGLTAVLGVIIGLVGLN</sequence>
<protein>
    <recommendedName>
        <fullName evidence="7 8">Phospho-N-acetylmuramoyl-pentapeptide-transferase</fullName>
        <ecNumber evidence="7 8">2.7.8.13</ecNumber>
    </recommendedName>
    <alternativeName>
        <fullName evidence="7">UDP-MurNAc-pentapeptide phosphotransferase</fullName>
    </alternativeName>
</protein>
<keyword evidence="7 9" id="KW-0460">Magnesium</keyword>
<dbReference type="GO" id="GO:0008963">
    <property type="term" value="F:phospho-N-acetylmuramoyl-pentapeptide-transferase activity"/>
    <property type="evidence" value="ECO:0007669"/>
    <property type="project" value="UniProtKB-UniRule"/>
</dbReference>
<comment type="subcellular location">
    <subcellularLocation>
        <location evidence="7">Cell membrane</location>
        <topology evidence="7">Multi-pass membrane protein</topology>
    </subcellularLocation>
    <subcellularLocation>
        <location evidence="1">Membrane</location>
        <topology evidence="1">Multi-pass membrane protein</topology>
    </subcellularLocation>
</comment>
<keyword evidence="7" id="KW-0961">Cell wall biogenesis/degradation</keyword>
<dbReference type="InterPro" id="IPR003524">
    <property type="entry name" value="PNAcMuramoyl-5peptid_Trfase"/>
</dbReference>
<keyword evidence="7" id="KW-0131">Cell cycle</keyword>
<reference evidence="10 11" key="1">
    <citation type="journal article" date="2016" name="Nat. Commun.">
        <title>Thousands of microbial genomes shed light on interconnected biogeochemical processes in an aquifer system.</title>
        <authorList>
            <person name="Anantharaman K."/>
            <person name="Brown C.T."/>
            <person name="Hug L.A."/>
            <person name="Sharon I."/>
            <person name="Castelle C.J."/>
            <person name="Probst A.J."/>
            <person name="Thomas B.C."/>
            <person name="Singh A."/>
            <person name="Wilkins M.J."/>
            <person name="Karaoz U."/>
            <person name="Brodie E.L."/>
            <person name="Williams K.H."/>
            <person name="Hubbard S.S."/>
            <person name="Banfield J.F."/>
        </authorList>
    </citation>
    <scope>NUCLEOTIDE SEQUENCE [LARGE SCALE GENOMIC DNA]</scope>
</reference>
<keyword evidence="7" id="KW-0573">Peptidoglycan synthesis</keyword>
<evidence type="ECO:0000313" key="11">
    <source>
        <dbReference type="Proteomes" id="UP000177614"/>
    </source>
</evidence>
<evidence type="ECO:0000256" key="1">
    <source>
        <dbReference type="ARBA" id="ARBA00004141"/>
    </source>
</evidence>
<keyword evidence="7" id="KW-1003">Cell membrane</keyword>
<dbReference type="STRING" id="1817814.A2V81_02835"/>
<dbReference type="GO" id="GO:0046872">
    <property type="term" value="F:metal ion binding"/>
    <property type="evidence" value="ECO:0007669"/>
    <property type="project" value="UniProtKB-KW"/>
</dbReference>
<dbReference type="PANTHER" id="PTHR22926:SF5">
    <property type="entry name" value="PHOSPHO-N-ACETYLMURAMOYL-PENTAPEPTIDE-TRANSFERASE HOMOLOG"/>
    <property type="match status" value="1"/>
</dbReference>
<keyword evidence="7" id="KW-0133">Cell shape</keyword>
<feature type="transmembrane region" description="Helical" evidence="7">
    <location>
        <begin position="321"/>
        <end position="340"/>
    </location>
</feature>
<dbReference type="EMBL" id="MEWR01000011">
    <property type="protein sequence ID" value="OGC82064.1"/>
    <property type="molecule type" value="Genomic_DNA"/>
</dbReference>
<dbReference type="GO" id="GO:0009252">
    <property type="term" value="P:peptidoglycan biosynthetic process"/>
    <property type="evidence" value="ECO:0007669"/>
    <property type="project" value="UniProtKB-UniRule"/>
</dbReference>
<comment type="catalytic activity">
    <reaction evidence="7">
        <text>UDP-N-acetyl-alpha-D-muramoyl-L-alanyl-gamma-D-glutamyl-meso-2,6-diaminopimeloyl-D-alanyl-D-alanine + di-trans,octa-cis-undecaprenyl phosphate = di-trans,octa-cis-undecaprenyl diphospho-N-acetyl-alpha-D-muramoyl-L-alanyl-D-glutamyl-meso-2,6-diaminopimeloyl-D-alanyl-D-alanine + UMP</text>
        <dbReference type="Rhea" id="RHEA:28386"/>
        <dbReference type="ChEBI" id="CHEBI:57865"/>
        <dbReference type="ChEBI" id="CHEBI:60392"/>
        <dbReference type="ChEBI" id="CHEBI:61386"/>
        <dbReference type="ChEBI" id="CHEBI:61387"/>
        <dbReference type="EC" id="2.7.8.13"/>
    </reaction>
</comment>
<evidence type="ECO:0000256" key="2">
    <source>
        <dbReference type="ARBA" id="ARBA00005583"/>
    </source>
</evidence>
<evidence type="ECO:0000256" key="8">
    <source>
        <dbReference type="NCBIfam" id="TIGR00445"/>
    </source>
</evidence>
<dbReference type="GO" id="GO:0071555">
    <property type="term" value="P:cell wall organization"/>
    <property type="evidence" value="ECO:0007669"/>
    <property type="project" value="UniProtKB-KW"/>
</dbReference>
<dbReference type="AlphaFoldDB" id="A0A1F4XKE1"/>
<dbReference type="InterPro" id="IPR000715">
    <property type="entry name" value="Glycosyl_transferase_4"/>
</dbReference>
<dbReference type="NCBIfam" id="TIGR00445">
    <property type="entry name" value="mraY"/>
    <property type="match status" value="1"/>
</dbReference>
<dbReference type="Pfam" id="PF10555">
    <property type="entry name" value="MraY_sig1"/>
    <property type="match status" value="1"/>
</dbReference>
<proteinExistence type="inferred from homology"/>
<dbReference type="GO" id="GO:0051301">
    <property type="term" value="P:cell division"/>
    <property type="evidence" value="ECO:0007669"/>
    <property type="project" value="UniProtKB-KW"/>
</dbReference>
<dbReference type="InterPro" id="IPR018480">
    <property type="entry name" value="PNAcMuramoyl-5peptid_Trfase_CS"/>
</dbReference>
<dbReference type="PANTHER" id="PTHR22926">
    <property type="entry name" value="PHOSPHO-N-ACETYLMURAMOYL-PENTAPEPTIDE-TRANSFERASE"/>
    <property type="match status" value="1"/>
</dbReference>
<dbReference type="GO" id="GO:0051992">
    <property type="term" value="F:UDP-N-acetylmuramoyl-L-alanyl-D-glutamyl-meso-2,6-diaminopimelyl-D-alanyl-D-alanine:undecaprenyl-phosphate transferase activity"/>
    <property type="evidence" value="ECO:0007669"/>
    <property type="project" value="RHEA"/>
</dbReference>
<keyword evidence="4 7" id="KW-0812">Transmembrane</keyword>
<evidence type="ECO:0000256" key="9">
    <source>
        <dbReference type="PIRSR" id="PIRSR600715-1"/>
    </source>
</evidence>
<comment type="cofactor">
    <cofactor evidence="7 9">
        <name>Mg(2+)</name>
        <dbReference type="ChEBI" id="CHEBI:18420"/>
    </cofactor>
</comment>
<feature type="transmembrane region" description="Helical" evidence="7">
    <location>
        <begin position="249"/>
        <end position="278"/>
    </location>
</feature>
<feature type="transmembrane region" description="Helical" evidence="7">
    <location>
        <begin position="133"/>
        <end position="148"/>
    </location>
</feature>
<comment type="pathway">
    <text evidence="7">Cell wall biogenesis; peptidoglycan biosynthesis.</text>
</comment>
<evidence type="ECO:0000256" key="7">
    <source>
        <dbReference type="HAMAP-Rule" id="MF_00038"/>
    </source>
</evidence>
<feature type="binding site" evidence="9">
    <location>
        <position position="246"/>
    </location>
    <ligand>
        <name>Mg(2+)</name>
        <dbReference type="ChEBI" id="CHEBI:18420"/>
    </ligand>
</feature>
<comment type="function">
    <text evidence="7">Catalyzes the initial step of the lipid cycle reactions in the biosynthesis of the cell wall peptidoglycan: transfers peptidoglycan precursor phospho-MurNAc-pentapeptide from UDP-MurNAc-pentapeptide onto the lipid carrier undecaprenyl phosphate, yielding undecaprenyl-pyrophosphoryl-MurNAc-pentapeptide, known as lipid I.</text>
</comment>
<feature type="transmembrane region" description="Helical" evidence="7">
    <location>
        <begin position="96"/>
        <end position="112"/>
    </location>
</feature>
<dbReference type="UniPathway" id="UPA00219"/>
<name>A0A1F4XKE1_9BACT</name>